<sequence length="972" mass="102252">MSLFGLPLAFTTPLLLAALAALPLLWFLLRLVPPRPRRIAFAPTRLLLDIPPKEETPARTPWWLTVLRLLLAALVIFAAAGPIWNPPVAGPSSSGPVVLLIDSGWTAASTWEARRVSAEGVVADADLAGRGIVLIPTGEPPLEPRLMTPSEARERLRTLSPQPYLPDRSTALASLRKALETAPEAGIVYLSDGVRLDGTDGFAAELAALVGPHPLTTLADGVEEPLALTGADNAAGALTVKVVRADRQTLPRAGTVRALDMRGLTLGEAPFNFEPGARETEARFDMPVEIRNEVARLDIAGVESAGAVQLLDKRWRRRTVGLVSGVTADQRQPLLSPSYYLTRALGPFADIRTADGAATPEAVARFIDQRLPVIVLSDVGTIPPDVHQRLERWIEGGGVLIRFAGPRLANGSDDLVPVTLRRGGRVLGGSLSWEQPQTLGGFSPDGPFRDVPVPNDVTVGRQVLAEPDGLLANRTWATLTDGTPLVTGEKRGAGMVVLFHVTADTSWSNLPLSGSFVDMLRRVVALGGSSAAEASSEGAAVGETATTGETVPPSRLLDGFGAFRPVTPTARAIPVGFNGRASADHPPGFYGPPEGLVAVNALLPADRLAPLDLSALGRIEPYRDAAPRDLRAPLLLALLALLLVDAMIVFLLAGGLSRLSPRRASTAASLILAVALAGLLSGLLAAPAFAQTAPAAPQMTQAPAPAAAGQPAARPDKPMTPAEIDYAVKATSATRLAYVVTGDAETDEVSASGLKALTDFLGERTALEAGEPMGVDLTRDELSFFPLLYWPVLANAQRPAPATLARVDAFMKQGGTIVFDTRDAETTIPGVGGATPTNAALRQILDGLDVPELEPVPRDHVLTKAFYLLRDFPGRFTGGTTWVEALPPAEEGEERPARAGDGVSPVVITSNDLAGAWATAPDGGPLLPLAEGGARQRELAFRSGANLVMYVLTGNYKADQVHVPALLERLGQ</sequence>
<feature type="domain" description="Aerotolerance regulator N-terminal" evidence="2">
    <location>
        <begin position="9"/>
        <end position="82"/>
    </location>
</feature>
<proteinExistence type="predicted"/>
<dbReference type="Pfam" id="PF07584">
    <property type="entry name" value="BatA"/>
    <property type="match status" value="1"/>
</dbReference>
<dbReference type="EMBL" id="BSFM01000021">
    <property type="protein sequence ID" value="GLK86600.1"/>
    <property type="molecule type" value="Genomic_DNA"/>
</dbReference>
<dbReference type="RefSeq" id="WP_246546863.1">
    <property type="nucleotide sequence ID" value="NZ_BSFM01000021.1"/>
</dbReference>
<feature type="transmembrane region" description="Helical" evidence="1">
    <location>
        <begin position="6"/>
        <end position="29"/>
    </location>
</feature>
<evidence type="ECO:0000259" key="2">
    <source>
        <dbReference type="Pfam" id="PF07584"/>
    </source>
</evidence>
<comment type="caution">
    <text evidence="4">The sequence shown here is derived from an EMBL/GenBank/DDBJ whole genome shotgun (WGS) entry which is preliminary data.</text>
</comment>
<dbReference type="InterPro" id="IPR011933">
    <property type="entry name" value="Double_TM_dom"/>
</dbReference>
<dbReference type="InterPro" id="IPR025297">
    <property type="entry name" value="DUF4159"/>
</dbReference>
<feature type="domain" description="DUF4159" evidence="3">
    <location>
        <begin position="735"/>
        <end position="952"/>
    </location>
</feature>
<accession>A0A9W6K2L9</accession>
<feature type="transmembrane region" description="Helical" evidence="1">
    <location>
        <begin position="634"/>
        <end position="656"/>
    </location>
</feature>
<evidence type="ECO:0000313" key="5">
    <source>
        <dbReference type="Proteomes" id="UP001143330"/>
    </source>
</evidence>
<gene>
    <name evidence="4" type="ORF">GCM10017653_46700</name>
</gene>
<name>A0A9W6K2L9_9HYPH</name>
<dbReference type="AlphaFoldDB" id="A0A9W6K2L9"/>
<evidence type="ECO:0000256" key="1">
    <source>
        <dbReference type="SAM" id="Phobius"/>
    </source>
</evidence>
<dbReference type="Proteomes" id="UP001143330">
    <property type="component" value="Unassembled WGS sequence"/>
</dbReference>
<dbReference type="PANTHER" id="PTHR37464">
    <property type="entry name" value="BLL2463 PROTEIN"/>
    <property type="match status" value="1"/>
</dbReference>
<reference evidence="4" key="2">
    <citation type="submission" date="2023-01" db="EMBL/GenBank/DDBJ databases">
        <authorList>
            <person name="Sun Q."/>
            <person name="Evtushenko L."/>
        </authorList>
    </citation>
    <scope>NUCLEOTIDE SEQUENCE</scope>
    <source>
        <strain evidence="4">VKM B-2789</strain>
    </source>
</reference>
<organism evidence="4 5">
    <name type="scientific">Ancylobacter defluvii</name>
    <dbReference type="NCBI Taxonomy" id="1282440"/>
    <lineage>
        <taxon>Bacteria</taxon>
        <taxon>Pseudomonadati</taxon>
        <taxon>Pseudomonadota</taxon>
        <taxon>Alphaproteobacteria</taxon>
        <taxon>Hyphomicrobiales</taxon>
        <taxon>Xanthobacteraceae</taxon>
        <taxon>Ancylobacter</taxon>
    </lineage>
</organism>
<keyword evidence="5" id="KW-1185">Reference proteome</keyword>
<feature type="transmembrane region" description="Helical" evidence="1">
    <location>
        <begin position="62"/>
        <end position="84"/>
    </location>
</feature>
<reference evidence="4" key="1">
    <citation type="journal article" date="2014" name="Int. J. Syst. Evol. Microbiol.">
        <title>Complete genome sequence of Corynebacterium casei LMG S-19264T (=DSM 44701T), isolated from a smear-ripened cheese.</title>
        <authorList>
            <consortium name="US DOE Joint Genome Institute (JGI-PGF)"/>
            <person name="Walter F."/>
            <person name="Albersmeier A."/>
            <person name="Kalinowski J."/>
            <person name="Ruckert C."/>
        </authorList>
    </citation>
    <scope>NUCLEOTIDE SEQUENCE</scope>
    <source>
        <strain evidence="4">VKM B-2789</strain>
    </source>
</reference>
<keyword evidence="1" id="KW-0472">Membrane</keyword>
<dbReference type="CDD" id="cd03143">
    <property type="entry name" value="A4_beta-galactosidase_middle_domain"/>
    <property type="match status" value="1"/>
</dbReference>
<keyword evidence="1" id="KW-0812">Transmembrane</keyword>
<dbReference type="PANTHER" id="PTHR37464:SF1">
    <property type="entry name" value="BLL2463 PROTEIN"/>
    <property type="match status" value="1"/>
</dbReference>
<dbReference type="NCBIfam" id="TIGR02226">
    <property type="entry name" value="two_anch"/>
    <property type="match status" value="1"/>
</dbReference>
<dbReference type="Gene3D" id="3.40.50.12140">
    <property type="entry name" value="Domain of unknown function DUF4159"/>
    <property type="match status" value="1"/>
</dbReference>
<feature type="transmembrane region" description="Helical" evidence="1">
    <location>
        <begin position="668"/>
        <end position="690"/>
    </location>
</feature>
<dbReference type="InterPro" id="IPR024163">
    <property type="entry name" value="Aerotolerance_reg_N"/>
</dbReference>
<dbReference type="InterPro" id="IPR029062">
    <property type="entry name" value="Class_I_gatase-like"/>
</dbReference>
<evidence type="ECO:0000313" key="4">
    <source>
        <dbReference type="EMBL" id="GLK86600.1"/>
    </source>
</evidence>
<dbReference type="Pfam" id="PF13709">
    <property type="entry name" value="DUF4159"/>
    <property type="match status" value="1"/>
</dbReference>
<protein>
    <submittedName>
        <fullName evidence="4">LytTR family transcriptional regulator</fullName>
    </submittedName>
</protein>
<dbReference type="SUPFAM" id="SSF52317">
    <property type="entry name" value="Class I glutamine amidotransferase-like"/>
    <property type="match status" value="1"/>
</dbReference>
<evidence type="ECO:0000259" key="3">
    <source>
        <dbReference type="Pfam" id="PF13709"/>
    </source>
</evidence>
<keyword evidence="1" id="KW-1133">Transmembrane helix</keyword>